<dbReference type="VEuPathDB" id="MicrosporidiaDB:EHP00_1664"/>
<organism evidence="2 3">
    <name type="scientific">Ecytonucleospora hepatopenaei</name>
    <dbReference type="NCBI Taxonomy" id="646526"/>
    <lineage>
        <taxon>Eukaryota</taxon>
        <taxon>Fungi</taxon>
        <taxon>Fungi incertae sedis</taxon>
        <taxon>Microsporidia</taxon>
        <taxon>Enterocytozoonidae</taxon>
        <taxon>Ecytonucleospora</taxon>
    </lineage>
</organism>
<accession>A0A1W0E304</accession>
<evidence type="ECO:0000313" key="2">
    <source>
        <dbReference type="EMBL" id="OQS53613.1"/>
    </source>
</evidence>
<evidence type="ECO:0000313" key="3">
    <source>
        <dbReference type="Proteomes" id="UP000192758"/>
    </source>
</evidence>
<evidence type="ECO:0000256" key="1">
    <source>
        <dbReference type="SAM" id="MobiDB-lite"/>
    </source>
</evidence>
<feature type="compositionally biased region" description="Basic and acidic residues" evidence="1">
    <location>
        <begin position="64"/>
        <end position="93"/>
    </location>
</feature>
<gene>
    <name evidence="2" type="ORF">EHP00_1664</name>
</gene>
<proteinExistence type="predicted"/>
<dbReference type="EMBL" id="MNPJ01000027">
    <property type="protein sequence ID" value="OQS53613.1"/>
    <property type="molecule type" value="Genomic_DNA"/>
</dbReference>
<protein>
    <submittedName>
        <fullName evidence="2">Uncharacterized protein</fullName>
    </submittedName>
</protein>
<keyword evidence="3" id="KW-1185">Reference proteome</keyword>
<reference evidence="2 3" key="1">
    <citation type="journal article" date="2017" name="Environ. Microbiol.">
        <title>Decay of the glycolytic pathway and adaptation to intranuclear parasitism within Enterocytozoonidae microsporidia.</title>
        <authorList>
            <person name="Wiredu Boakye D."/>
            <person name="Jaroenlak P."/>
            <person name="Prachumwat A."/>
            <person name="Williams T.A."/>
            <person name="Bateman K.S."/>
            <person name="Itsathitphaisarn O."/>
            <person name="Sritunyalucksana K."/>
            <person name="Paszkiewicz K.H."/>
            <person name="Moore K.A."/>
            <person name="Stentiford G.D."/>
            <person name="Williams B.A."/>
        </authorList>
    </citation>
    <scope>NUCLEOTIDE SEQUENCE [LARGE SCALE GENOMIC DNA]</scope>
    <source>
        <strain evidence="2 3">TH1</strain>
    </source>
</reference>
<dbReference type="AlphaFoldDB" id="A0A1W0E304"/>
<feature type="region of interest" description="Disordered" evidence="1">
    <location>
        <begin position="21"/>
        <end position="106"/>
    </location>
</feature>
<dbReference type="Proteomes" id="UP000192758">
    <property type="component" value="Unassembled WGS sequence"/>
</dbReference>
<name>A0A1W0E304_9MICR</name>
<comment type="caution">
    <text evidence="2">The sequence shown here is derived from an EMBL/GenBank/DDBJ whole genome shotgun (WGS) entry which is preliminary data.</text>
</comment>
<sequence length="106" mass="12343">MFVLNFIRMFECSNSTFLSTTDLQQTHTPTTSSIPVTTSEGYDVSPRYEPIPPHAKKSINPSCKIKEDDKQFKVDLRKRREENIEKDKQERKKNNQPSTSYDTVDK</sequence>
<feature type="compositionally biased region" description="Low complexity" evidence="1">
    <location>
        <begin position="21"/>
        <end position="39"/>
    </location>
</feature>
<feature type="compositionally biased region" description="Polar residues" evidence="1">
    <location>
        <begin position="95"/>
        <end position="106"/>
    </location>
</feature>